<feature type="domain" description="IclR-ED" evidence="5">
    <location>
        <begin position="70"/>
        <end position="249"/>
    </location>
</feature>
<dbReference type="RefSeq" id="WP_098469578.1">
    <property type="nucleotide sequence ID" value="NZ_PDJD01000001.1"/>
</dbReference>
<keyword evidence="1" id="KW-0805">Transcription regulation</keyword>
<dbReference type="PROSITE" id="PS51077">
    <property type="entry name" value="HTH_ICLR"/>
    <property type="match status" value="1"/>
</dbReference>
<dbReference type="PROSITE" id="PS51078">
    <property type="entry name" value="ICLR_ED"/>
    <property type="match status" value="1"/>
</dbReference>
<evidence type="ECO:0000256" key="1">
    <source>
        <dbReference type="ARBA" id="ARBA00023015"/>
    </source>
</evidence>
<keyword evidence="7" id="KW-1185">Reference proteome</keyword>
<gene>
    <name evidence="6" type="ORF">ATL40_2243</name>
</gene>
<dbReference type="GO" id="GO:0045892">
    <property type="term" value="P:negative regulation of DNA-templated transcription"/>
    <property type="evidence" value="ECO:0007669"/>
    <property type="project" value="TreeGrafter"/>
</dbReference>
<proteinExistence type="predicted"/>
<name>A0A2A9D311_9MICO</name>
<organism evidence="6 7">
    <name type="scientific">Serinibacter salmoneus</name>
    <dbReference type="NCBI Taxonomy" id="556530"/>
    <lineage>
        <taxon>Bacteria</taxon>
        <taxon>Bacillati</taxon>
        <taxon>Actinomycetota</taxon>
        <taxon>Actinomycetes</taxon>
        <taxon>Micrococcales</taxon>
        <taxon>Beutenbergiaceae</taxon>
        <taxon>Serinibacter</taxon>
    </lineage>
</organism>
<dbReference type="SUPFAM" id="SSF46785">
    <property type="entry name" value="Winged helix' DNA-binding domain"/>
    <property type="match status" value="1"/>
</dbReference>
<dbReference type="InterPro" id="IPR029016">
    <property type="entry name" value="GAF-like_dom_sf"/>
</dbReference>
<evidence type="ECO:0000256" key="3">
    <source>
        <dbReference type="ARBA" id="ARBA00023163"/>
    </source>
</evidence>
<dbReference type="PANTHER" id="PTHR30136">
    <property type="entry name" value="HELIX-TURN-HELIX TRANSCRIPTIONAL REGULATOR, ICLR FAMILY"/>
    <property type="match status" value="1"/>
</dbReference>
<dbReference type="OrthoDB" id="9000968at2"/>
<evidence type="ECO:0000313" key="7">
    <source>
        <dbReference type="Proteomes" id="UP000224915"/>
    </source>
</evidence>
<evidence type="ECO:0000256" key="2">
    <source>
        <dbReference type="ARBA" id="ARBA00023125"/>
    </source>
</evidence>
<dbReference type="Pfam" id="PF01614">
    <property type="entry name" value="IclR_C"/>
    <property type="match status" value="1"/>
</dbReference>
<dbReference type="SUPFAM" id="SSF55781">
    <property type="entry name" value="GAF domain-like"/>
    <property type="match status" value="1"/>
</dbReference>
<dbReference type="InterPro" id="IPR005471">
    <property type="entry name" value="Tscrpt_reg_IclR_N"/>
</dbReference>
<dbReference type="Proteomes" id="UP000224915">
    <property type="component" value="Unassembled WGS sequence"/>
</dbReference>
<evidence type="ECO:0000259" key="5">
    <source>
        <dbReference type="PROSITE" id="PS51078"/>
    </source>
</evidence>
<dbReference type="InterPro" id="IPR036388">
    <property type="entry name" value="WH-like_DNA-bd_sf"/>
</dbReference>
<dbReference type="Gene3D" id="1.10.10.10">
    <property type="entry name" value="Winged helix-like DNA-binding domain superfamily/Winged helix DNA-binding domain"/>
    <property type="match status" value="1"/>
</dbReference>
<dbReference type="AlphaFoldDB" id="A0A2A9D311"/>
<dbReference type="Gene3D" id="3.30.450.40">
    <property type="match status" value="1"/>
</dbReference>
<dbReference type="InterPro" id="IPR050707">
    <property type="entry name" value="HTH_MetabolicPath_Reg"/>
</dbReference>
<dbReference type="GO" id="GO:0003677">
    <property type="term" value="F:DNA binding"/>
    <property type="evidence" value="ECO:0007669"/>
    <property type="project" value="UniProtKB-KW"/>
</dbReference>
<keyword evidence="3" id="KW-0804">Transcription</keyword>
<dbReference type="Pfam" id="PF09339">
    <property type="entry name" value="HTH_IclR"/>
    <property type="match status" value="1"/>
</dbReference>
<feature type="domain" description="HTH iclR-type" evidence="4">
    <location>
        <begin position="7"/>
        <end position="69"/>
    </location>
</feature>
<evidence type="ECO:0000313" key="6">
    <source>
        <dbReference type="EMBL" id="PFG20635.1"/>
    </source>
</evidence>
<dbReference type="GO" id="GO:0003700">
    <property type="term" value="F:DNA-binding transcription factor activity"/>
    <property type="evidence" value="ECO:0007669"/>
    <property type="project" value="TreeGrafter"/>
</dbReference>
<dbReference type="InterPro" id="IPR014757">
    <property type="entry name" value="Tscrpt_reg_IclR_C"/>
</dbReference>
<dbReference type="EMBL" id="PDJD01000001">
    <property type="protein sequence ID" value="PFG20635.1"/>
    <property type="molecule type" value="Genomic_DNA"/>
</dbReference>
<protein>
    <submittedName>
        <fullName evidence="6">IclR family transcriptional regulator</fullName>
    </submittedName>
</protein>
<accession>A0A2A9D311</accession>
<reference evidence="6 7" key="1">
    <citation type="submission" date="2017-10" db="EMBL/GenBank/DDBJ databases">
        <title>Sequencing the genomes of 1000 actinobacteria strains.</title>
        <authorList>
            <person name="Klenk H.-P."/>
        </authorList>
    </citation>
    <scope>NUCLEOTIDE SEQUENCE [LARGE SCALE GENOMIC DNA]</scope>
    <source>
        <strain evidence="6 7">DSM 21801</strain>
    </source>
</reference>
<sequence>MTEKPPVEAIDRALLVLTELAAAGPSGLTLAQIAERLGVNKSTAHRALAALRLRDFASQDSGGHYLLGAAAVTLGDGYYAEEHLAAAVHPALVALSGEVDELVHLGVLAGGQIVYLDKVEPERPVRVFSAVGRRMPAATTALGRALLARRVHEDSALAPYVAGMPERADAVTAALAAARERGWAGEWEENEPGIACVAMALERAGSPIAAVSVTAPRDRLEGEGAPRVVAAMRRILPGLLPPGLSIAGD</sequence>
<comment type="caution">
    <text evidence="6">The sequence shown here is derived from an EMBL/GenBank/DDBJ whole genome shotgun (WGS) entry which is preliminary data.</text>
</comment>
<evidence type="ECO:0000259" key="4">
    <source>
        <dbReference type="PROSITE" id="PS51077"/>
    </source>
</evidence>
<keyword evidence="2" id="KW-0238">DNA-binding</keyword>
<dbReference type="PANTHER" id="PTHR30136:SF35">
    <property type="entry name" value="HTH-TYPE TRANSCRIPTIONAL REGULATOR RV1719"/>
    <property type="match status" value="1"/>
</dbReference>
<dbReference type="SMART" id="SM00346">
    <property type="entry name" value="HTH_ICLR"/>
    <property type="match status" value="1"/>
</dbReference>
<dbReference type="InterPro" id="IPR036390">
    <property type="entry name" value="WH_DNA-bd_sf"/>
</dbReference>